<name>A0A0P1CZ83_9VIRU</name>
<sequence>MVLLPKPNTIDFKFLAGFASGFLTAIPISIVGIYIVYLRISSHVRSIVNEYGRG</sequence>
<keyword evidence="1" id="KW-0812">Transmembrane</keyword>
<keyword evidence="1" id="KW-1133">Transmembrane helix</keyword>
<evidence type="ECO:0000256" key="1">
    <source>
        <dbReference type="SAM" id="Phobius"/>
    </source>
</evidence>
<proteinExistence type="predicted"/>
<evidence type="ECO:0000313" key="2">
    <source>
        <dbReference type="EMBL" id="CRL92748.1"/>
    </source>
</evidence>
<dbReference type="EMBL" id="LN865081">
    <property type="protein sequence ID" value="CRL92748.1"/>
    <property type="molecule type" value="Genomic_RNA"/>
</dbReference>
<organism evidence="2">
    <name type="scientific">Lettuce mild yellows virus</name>
    <dbReference type="NCBI Taxonomy" id="1667234"/>
    <lineage>
        <taxon>Viruses</taxon>
        <taxon>Riboviria</taxon>
        <taxon>Orthornavirae</taxon>
        <taxon>Pisuviricota</taxon>
        <taxon>Pisoniviricetes</taxon>
        <taxon>Sobelivirales</taxon>
        <taxon>Solemoviridae</taxon>
        <taxon>Polerovirus</taxon>
    </lineage>
</organism>
<feature type="transmembrane region" description="Helical" evidence="1">
    <location>
        <begin position="12"/>
        <end position="37"/>
    </location>
</feature>
<protein>
    <submittedName>
        <fullName evidence="2">p3a</fullName>
    </submittedName>
</protein>
<keyword evidence="1" id="KW-0472">Membrane</keyword>
<accession>A0A0P1CZ83</accession>
<reference evidence="2" key="1">
    <citation type="journal article" date="2016" name="Arch. Virol.">
        <title>New poleroviruses associated with yellowing symptoms in different vegetable crops in Greece.</title>
        <authorList>
            <person name="Lotos L."/>
            <person name="Maliogka V.I."/>
            <person name="Katis N.I."/>
        </authorList>
    </citation>
    <scope>NUCLEOTIDE SEQUENCE</scope>
    <source>
        <strain evidence="2">BezMar12</strain>
    </source>
</reference>